<organism evidence="1 2">
    <name type="scientific">Naganishia cerealis</name>
    <dbReference type="NCBI Taxonomy" id="610337"/>
    <lineage>
        <taxon>Eukaryota</taxon>
        <taxon>Fungi</taxon>
        <taxon>Dikarya</taxon>
        <taxon>Basidiomycota</taxon>
        <taxon>Agaricomycotina</taxon>
        <taxon>Tremellomycetes</taxon>
        <taxon>Filobasidiales</taxon>
        <taxon>Filobasidiaceae</taxon>
        <taxon>Naganishia</taxon>
    </lineage>
</organism>
<name>A0ACC2V0G3_9TREE</name>
<sequence>MATTKHVKFAEDAHAPQFALASTSRPQAIAVHPDRLAVVQAASSKAQVSKKTKTKTDAQRRYLKKKLDKRKKVLKAKKAAEPKQKGGEAQEPLDTGAEVASKPGQSVVFTKPSPDVDMDNSTANNANGNTAEEGEDETEESVEARRAKRKAEKKLKREERRALERELEAQNAAAGPSNTEQKREGNDIREAGSTTKRRRESKDDDEKADESSDDEGRSVKDRSGTPLSVQVRTPSPETENQRIDQDLELEMEMAKNLAGIPTFPLPSGPAKASYGLLSMQGLPAALRDAERISQELRVPVKDIQVRHHRRIRVSKEEEEQANGDGLSLRMQKQLADSGIEEFFAVQTALVPELAGLPLVAHADEFLHDYLVSAPTGSGKTLSYVVPLVEVLSKRIVTRLRALIILPTRDLVMQVRETLELLSRGTGLRIGTATGQHSFAQEQATLVADLQSTLLGGSSNVDILIATPGRLMDHLHGTRNFSLQHLRFLVIDEADRLLNQSFQDWLAQVLTHLSPESQASETSEGVMGHDAVAASWYESLGLRAKSWEGSRLLSSQCQKLLFSATLTRDPSKIAALQLRNPRYFIVGDGTPETVDGPTNVPTDITGNSFALPSTLTERMIVLPSEFKPLNLLYLLHDARFGIRSALCFTKSVDSAERLLKLIQFFEDAYPGSTRKLVVKGYSGELGTAERTKLLAEFKKGDVDLLICSDLIARGIDLPTVTHVISYDAPVDMRKYVHRVGRTARAGREGTAWTLVEKQEARHFKEMLSAANHLSQVKKIKIKEEQLTDLRESYTIALSRLKSEYAKA</sequence>
<protein>
    <submittedName>
        <fullName evidence="1">Uncharacterized protein</fullName>
    </submittedName>
</protein>
<gene>
    <name evidence="1" type="ORF">QFC19_008715</name>
</gene>
<evidence type="ECO:0000313" key="1">
    <source>
        <dbReference type="EMBL" id="KAJ9092502.1"/>
    </source>
</evidence>
<evidence type="ECO:0000313" key="2">
    <source>
        <dbReference type="Proteomes" id="UP001241377"/>
    </source>
</evidence>
<comment type="caution">
    <text evidence="1">The sequence shown here is derived from an EMBL/GenBank/DDBJ whole genome shotgun (WGS) entry which is preliminary data.</text>
</comment>
<reference evidence="1" key="1">
    <citation type="submission" date="2023-04" db="EMBL/GenBank/DDBJ databases">
        <title>Draft Genome sequencing of Naganishia species isolated from polar environments using Oxford Nanopore Technology.</title>
        <authorList>
            <person name="Leo P."/>
            <person name="Venkateswaran K."/>
        </authorList>
    </citation>
    <scope>NUCLEOTIDE SEQUENCE</scope>
    <source>
        <strain evidence="1">MNA-CCFEE 5261</strain>
    </source>
</reference>
<dbReference type="EMBL" id="JASBWR010000135">
    <property type="protein sequence ID" value="KAJ9092502.1"/>
    <property type="molecule type" value="Genomic_DNA"/>
</dbReference>
<proteinExistence type="predicted"/>
<keyword evidence="2" id="KW-1185">Reference proteome</keyword>
<dbReference type="Proteomes" id="UP001241377">
    <property type="component" value="Unassembled WGS sequence"/>
</dbReference>
<accession>A0ACC2V0G3</accession>